<feature type="domain" description="Response regulatory" evidence="1">
    <location>
        <begin position="47"/>
        <end position="164"/>
    </location>
</feature>
<dbReference type="EMBL" id="CAFBNR010000040">
    <property type="protein sequence ID" value="CAB4964428.1"/>
    <property type="molecule type" value="Genomic_DNA"/>
</dbReference>
<reference evidence="2" key="1">
    <citation type="submission" date="2020-05" db="EMBL/GenBank/DDBJ databases">
        <authorList>
            <person name="Chiriac C."/>
            <person name="Salcher M."/>
            <person name="Ghai R."/>
            <person name="Kavagutti S V."/>
        </authorList>
    </citation>
    <scope>NUCLEOTIDE SEQUENCE</scope>
</reference>
<evidence type="ECO:0000259" key="1">
    <source>
        <dbReference type="PROSITE" id="PS50110"/>
    </source>
</evidence>
<dbReference type="InterPro" id="IPR011006">
    <property type="entry name" value="CheY-like_superfamily"/>
</dbReference>
<dbReference type="EMBL" id="CAFBMJ010000046">
    <property type="protein sequence ID" value="CAB4902901.1"/>
    <property type="molecule type" value="Genomic_DNA"/>
</dbReference>
<name>A0A6J7G4F2_9ZZZZ</name>
<gene>
    <name evidence="2" type="ORF">UFOPK3573_00740</name>
    <name evidence="3" type="ORF">UFOPK3879_00909</name>
</gene>
<dbReference type="SMART" id="SM00448">
    <property type="entry name" value="REC"/>
    <property type="match status" value="1"/>
</dbReference>
<dbReference type="Gene3D" id="3.40.50.2300">
    <property type="match status" value="1"/>
</dbReference>
<proteinExistence type="predicted"/>
<dbReference type="AlphaFoldDB" id="A0A6J7G4F2"/>
<evidence type="ECO:0000313" key="3">
    <source>
        <dbReference type="EMBL" id="CAB4964428.1"/>
    </source>
</evidence>
<dbReference type="GO" id="GO:0000160">
    <property type="term" value="P:phosphorelay signal transduction system"/>
    <property type="evidence" value="ECO:0007669"/>
    <property type="project" value="InterPro"/>
</dbReference>
<organism evidence="2">
    <name type="scientific">freshwater metagenome</name>
    <dbReference type="NCBI Taxonomy" id="449393"/>
    <lineage>
        <taxon>unclassified sequences</taxon>
        <taxon>metagenomes</taxon>
        <taxon>ecological metagenomes</taxon>
    </lineage>
</organism>
<dbReference type="InterPro" id="IPR001789">
    <property type="entry name" value="Sig_transdc_resp-reg_receiver"/>
</dbReference>
<dbReference type="Pfam" id="PF00072">
    <property type="entry name" value="Response_reg"/>
    <property type="match status" value="1"/>
</dbReference>
<protein>
    <submittedName>
        <fullName evidence="2">Unannotated protein</fullName>
    </submittedName>
</protein>
<sequence length="179" mass="19286">MQLHLRAPFSKTSATDPPGVIYIIYCTTSTSEQLTVSASNAKIPHVHILLATDAQWVLDEVLAALGSPDTSFTVCRNGRDVPEAIATRTPDLAVLDLQIGSMGAMAVTMNLRLDHSDHRIPHVPVLMLLDRKADVHLARRSGANGWIIKPLDALRLQRAANAVASGESWHDGEVLAANA</sequence>
<accession>A0A6J7G4F2</accession>
<dbReference type="PROSITE" id="PS50110">
    <property type="entry name" value="RESPONSE_REGULATORY"/>
    <property type="match status" value="1"/>
</dbReference>
<evidence type="ECO:0000313" key="2">
    <source>
        <dbReference type="EMBL" id="CAB4902901.1"/>
    </source>
</evidence>
<dbReference type="SUPFAM" id="SSF52172">
    <property type="entry name" value="CheY-like"/>
    <property type="match status" value="1"/>
</dbReference>